<evidence type="ECO:0000256" key="9">
    <source>
        <dbReference type="ARBA" id="ARBA00023157"/>
    </source>
</evidence>
<organism evidence="17 18">
    <name type="scientific">Umbelopsis vinacea</name>
    <dbReference type="NCBI Taxonomy" id="44442"/>
    <lineage>
        <taxon>Eukaryota</taxon>
        <taxon>Fungi</taxon>
        <taxon>Fungi incertae sedis</taxon>
        <taxon>Mucoromycota</taxon>
        <taxon>Mucoromycotina</taxon>
        <taxon>Umbelopsidomycetes</taxon>
        <taxon>Umbelopsidales</taxon>
        <taxon>Umbelopsidaceae</taxon>
        <taxon>Umbelopsis</taxon>
    </lineage>
</organism>
<dbReference type="CDD" id="cd02982">
    <property type="entry name" value="PDI_b'_family"/>
    <property type="match status" value="1"/>
</dbReference>
<keyword evidence="6 14" id="KW-0732">Signal</keyword>
<dbReference type="GO" id="GO:0006457">
    <property type="term" value="P:protein folding"/>
    <property type="evidence" value="ECO:0007669"/>
    <property type="project" value="TreeGrafter"/>
</dbReference>
<feature type="disulfide bond" description="Redox-active" evidence="12">
    <location>
        <begin position="52"/>
        <end position="55"/>
    </location>
</feature>
<comment type="function">
    <text evidence="2">Participates in the folding of proteins containing disulfide bonds, may be involved in glycosylation, prolyl hydroxylation and triglyceride transfer.</text>
</comment>
<feature type="domain" description="Thioredoxin" evidence="16">
    <location>
        <begin position="335"/>
        <end position="465"/>
    </location>
</feature>
<feature type="chain" id="PRO_5034404743" description="Protein disulfide-isomerase" evidence="14">
    <location>
        <begin position="22"/>
        <end position="492"/>
    </location>
</feature>
<evidence type="ECO:0000313" key="17">
    <source>
        <dbReference type="EMBL" id="KAG2176597.1"/>
    </source>
</evidence>
<dbReference type="CDD" id="cd02961">
    <property type="entry name" value="PDI_a_family"/>
    <property type="match status" value="1"/>
</dbReference>
<dbReference type="Pfam" id="PF00085">
    <property type="entry name" value="Thioredoxin"/>
    <property type="match status" value="2"/>
</dbReference>
<accession>A0A8H7PM82</accession>
<comment type="catalytic activity">
    <reaction evidence="1 14">
        <text>Catalyzes the rearrangement of -S-S- bonds in proteins.</text>
        <dbReference type="EC" id="5.3.4.1"/>
    </reaction>
</comment>
<dbReference type="GO" id="GO:0034976">
    <property type="term" value="P:response to endoplasmic reticulum stress"/>
    <property type="evidence" value="ECO:0007669"/>
    <property type="project" value="TreeGrafter"/>
</dbReference>
<dbReference type="InterPro" id="IPR036249">
    <property type="entry name" value="Thioredoxin-like_sf"/>
</dbReference>
<dbReference type="InterPro" id="IPR013766">
    <property type="entry name" value="Thioredoxin_domain"/>
</dbReference>
<keyword evidence="18" id="KW-1185">Reference proteome</keyword>
<dbReference type="PRINTS" id="PR00421">
    <property type="entry name" value="THIOREDOXIN"/>
</dbReference>
<name>A0A8H7PM82_9FUNG</name>
<evidence type="ECO:0000256" key="7">
    <source>
        <dbReference type="ARBA" id="ARBA00022737"/>
    </source>
</evidence>
<keyword evidence="10 14" id="KW-0413">Isomerase</keyword>
<dbReference type="InterPro" id="IPR005792">
    <property type="entry name" value="Prot_disulphide_isomerase"/>
</dbReference>
<evidence type="ECO:0000256" key="2">
    <source>
        <dbReference type="ARBA" id="ARBA00002692"/>
    </source>
</evidence>
<dbReference type="FunFam" id="3.40.30.10:FF:000017">
    <property type="entry name" value="Protein disulfide-isomerase A4"/>
    <property type="match status" value="1"/>
</dbReference>
<evidence type="ECO:0000256" key="13">
    <source>
        <dbReference type="RuleBase" id="RU004208"/>
    </source>
</evidence>
<proteinExistence type="inferred from homology"/>
<evidence type="ECO:0000256" key="4">
    <source>
        <dbReference type="ARBA" id="ARBA00006347"/>
    </source>
</evidence>
<feature type="signal peptide" evidence="14">
    <location>
        <begin position="1"/>
        <end position="21"/>
    </location>
</feature>
<evidence type="ECO:0000256" key="10">
    <source>
        <dbReference type="ARBA" id="ARBA00023235"/>
    </source>
</evidence>
<evidence type="ECO:0000256" key="11">
    <source>
        <dbReference type="ARBA" id="ARBA00023284"/>
    </source>
</evidence>
<dbReference type="EMBL" id="JAEPRA010000013">
    <property type="protein sequence ID" value="KAG2176597.1"/>
    <property type="molecule type" value="Genomic_DNA"/>
</dbReference>
<feature type="compositionally biased region" description="Acidic residues" evidence="15">
    <location>
        <begin position="468"/>
        <end position="484"/>
    </location>
</feature>
<dbReference type="CDD" id="cd02981">
    <property type="entry name" value="PDI_b_family"/>
    <property type="match status" value="1"/>
</dbReference>
<evidence type="ECO:0000256" key="12">
    <source>
        <dbReference type="PIRSR" id="PIRSR605792-51"/>
    </source>
</evidence>
<dbReference type="PANTHER" id="PTHR18929:SF132">
    <property type="entry name" value="PROTEIN DISULFIDE-ISOMERASE A3"/>
    <property type="match status" value="1"/>
</dbReference>
<feature type="domain" description="Thioredoxin" evidence="16">
    <location>
        <begin position="5"/>
        <end position="129"/>
    </location>
</feature>
<dbReference type="GO" id="GO:0005788">
    <property type="term" value="C:endoplasmic reticulum lumen"/>
    <property type="evidence" value="ECO:0007669"/>
    <property type="project" value="UniProtKB-SubCell"/>
</dbReference>
<evidence type="ECO:0000259" key="16">
    <source>
        <dbReference type="PROSITE" id="PS51352"/>
    </source>
</evidence>
<dbReference type="InterPro" id="IPR005788">
    <property type="entry name" value="PDI_thioredoxin-like_dom"/>
</dbReference>
<evidence type="ECO:0000313" key="18">
    <source>
        <dbReference type="Proteomes" id="UP000612746"/>
    </source>
</evidence>
<evidence type="ECO:0000256" key="3">
    <source>
        <dbReference type="ARBA" id="ARBA00004319"/>
    </source>
</evidence>
<keyword evidence="8" id="KW-0256">Endoplasmic reticulum</keyword>
<dbReference type="FunFam" id="3.40.30.10:FF:000027">
    <property type="entry name" value="protein disulfide-isomerase A2"/>
    <property type="match status" value="1"/>
</dbReference>
<dbReference type="CDD" id="cd02995">
    <property type="entry name" value="PDI_a_PDI_a'_C"/>
    <property type="match status" value="1"/>
</dbReference>
<evidence type="ECO:0000256" key="6">
    <source>
        <dbReference type="ARBA" id="ARBA00022729"/>
    </source>
</evidence>
<dbReference type="NCBIfam" id="TIGR01126">
    <property type="entry name" value="pdi_dom"/>
    <property type="match status" value="1"/>
</dbReference>
<evidence type="ECO:0000256" key="8">
    <source>
        <dbReference type="ARBA" id="ARBA00022824"/>
    </source>
</evidence>
<dbReference type="PROSITE" id="PS51352">
    <property type="entry name" value="THIOREDOXIN_2"/>
    <property type="match status" value="2"/>
</dbReference>
<gene>
    <name evidence="17" type="ORF">INT44_007261</name>
</gene>
<comment type="similarity">
    <text evidence="4 13">Belongs to the protein disulfide isomerase family.</text>
</comment>
<dbReference type="OrthoDB" id="427280at2759"/>
<evidence type="ECO:0000256" key="15">
    <source>
        <dbReference type="SAM" id="MobiDB-lite"/>
    </source>
</evidence>
<feature type="disulfide bond" description="Redox-active" evidence="12">
    <location>
        <begin position="385"/>
        <end position="388"/>
    </location>
</feature>
<feature type="region of interest" description="Disordered" evidence="15">
    <location>
        <begin position="464"/>
        <end position="492"/>
    </location>
</feature>
<dbReference type="PROSITE" id="PS00194">
    <property type="entry name" value="THIOREDOXIN_1"/>
    <property type="match status" value="2"/>
</dbReference>
<dbReference type="Pfam" id="PF13848">
    <property type="entry name" value="Thioredoxin_6"/>
    <property type="match status" value="1"/>
</dbReference>
<dbReference type="PANTHER" id="PTHR18929">
    <property type="entry name" value="PROTEIN DISULFIDE ISOMERASE"/>
    <property type="match status" value="1"/>
</dbReference>
<dbReference type="AlphaFoldDB" id="A0A8H7PM82"/>
<dbReference type="EC" id="5.3.4.1" evidence="5 14"/>
<keyword evidence="11 12" id="KW-0676">Redox-active center</keyword>
<evidence type="ECO:0000256" key="14">
    <source>
        <dbReference type="RuleBase" id="RU361130"/>
    </source>
</evidence>
<comment type="subcellular location">
    <subcellularLocation>
        <location evidence="3">Endoplasmic reticulum lumen</location>
    </subcellularLocation>
</comment>
<keyword evidence="9 12" id="KW-1015">Disulfide bond</keyword>
<dbReference type="InterPro" id="IPR017937">
    <property type="entry name" value="Thioredoxin_CS"/>
</dbReference>
<evidence type="ECO:0000256" key="5">
    <source>
        <dbReference type="ARBA" id="ARBA00012723"/>
    </source>
</evidence>
<dbReference type="Proteomes" id="UP000612746">
    <property type="component" value="Unassembled WGS sequence"/>
</dbReference>
<reference evidence="17" key="1">
    <citation type="submission" date="2020-12" db="EMBL/GenBank/DDBJ databases">
        <title>Metabolic potential, ecology and presence of endohyphal bacteria is reflected in genomic diversity of Mucoromycotina.</title>
        <authorList>
            <person name="Muszewska A."/>
            <person name="Okrasinska A."/>
            <person name="Steczkiewicz K."/>
            <person name="Drgas O."/>
            <person name="Orlowska M."/>
            <person name="Perlinska-Lenart U."/>
            <person name="Aleksandrzak-Piekarczyk T."/>
            <person name="Szatraj K."/>
            <person name="Zielenkiewicz U."/>
            <person name="Pilsyk S."/>
            <person name="Malc E."/>
            <person name="Mieczkowski P."/>
            <person name="Kruszewska J.S."/>
            <person name="Biernat P."/>
            <person name="Pawlowska J."/>
        </authorList>
    </citation>
    <scope>NUCLEOTIDE SEQUENCE</scope>
    <source>
        <strain evidence="17">WA0000051536</strain>
    </source>
</reference>
<dbReference type="SUPFAM" id="SSF52833">
    <property type="entry name" value="Thioredoxin-like"/>
    <property type="match status" value="4"/>
</dbReference>
<dbReference type="NCBIfam" id="TIGR01130">
    <property type="entry name" value="ER_PDI_fam"/>
    <property type="match status" value="1"/>
</dbReference>
<evidence type="ECO:0000256" key="1">
    <source>
        <dbReference type="ARBA" id="ARBA00001182"/>
    </source>
</evidence>
<dbReference type="GO" id="GO:0003756">
    <property type="term" value="F:protein disulfide isomerase activity"/>
    <property type="evidence" value="ECO:0007669"/>
    <property type="project" value="UniProtKB-EC"/>
</dbReference>
<sequence length="492" mass="54030">MVKTSFVFAAAATAFLTLVQAKSDVVDLNASTFDSHIKKEDVTLVEFFAPWCGHCKALAPEYEVAATTLKKDNIKIAKVDCTVEQDLCSSQNVQGYPTIKVFRSGSPADYSGPRKADGIVSYMLKQTQPPLTNLDAKTYSDFKTSDKVVAIAYIPAKDKDSQKIFEQVANQLRDEYTFGLVTDKKTIAAEGHKETPSITIYKQSDNEVVFSDAFDLAEIAQWVKLNSLPSFGEIDGNTFSSYADLGLPIAYTFYEGEEQAEEVEQLLKPLAEKYKGKISFVKIDGSKYGQHAQNLAIPQEYPSFGIQNLEDGSKFPLLNKKATDVEAVDELAASVTAGTAQPHIKSAVAPESNDGPVKVVVATEFSEVVLDPKKNVFLEVYAPWCGHCKTLAPIWEELGELYADREDMVIAKMDGTENDVPPEGGFQVSGFPTLKFFKADTNEVIDFNGDRSLEGLQAFIAEVTGDKADEEEQAEEAAPADEEAKEEHHDEL</sequence>
<keyword evidence="7" id="KW-0677">Repeat</keyword>
<comment type="caution">
    <text evidence="17">The sequence shown here is derived from an EMBL/GenBank/DDBJ whole genome shotgun (WGS) entry which is preliminary data.</text>
</comment>
<dbReference type="Gene3D" id="3.40.30.10">
    <property type="entry name" value="Glutaredoxin"/>
    <property type="match status" value="4"/>
</dbReference>
<protein>
    <recommendedName>
        <fullName evidence="5 14">Protein disulfide-isomerase</fullName>
        <ecNumber evidence="5 14">5.3.4.1</ecNumber>
    </recommendedName>
</protein>